<evidence type="ECO:0000259" key="3">
    <source>
        <dbReference type="Pfam" id="PF19290"/>
    </source>
</evidence>
<dbReference type="PANTHER" id="PTHR43666:SF1">
    <property type="entry name" value="CONSERVED PROTEIN"/>
    <property type="match status" value="1"/>
</dbReference>
<dbReference type="Gene3D" id="3.30.2290.10">
    <property type="entry name" value="PmbA/TldD superfamily"/>
    <property type="match status" value="1"/>
</dbReference>
<dbReference type="RefSeq" id="WP_344328007.1">
    <property type="nucleotide sequence ID" value="NZ_BAAASZ010000037.1"/>
</dbReference>
<proteinExistence type="predicted"/>
<accession>A0ABN3KJ16</accession>
<feature type="domain" description="Metalloprotease TldD/E C-terminal" evidence="2">
    <location>
        <begin position="241"/>
        <end position="475"/>
    </location>
</feature>
<evidence type="ECO:0000256" key="1">
    <source>
        <dbReference type="SAM" id="MobiDB-lite"/>
    </source>
</evidence>
<comment type="caution">
    <text evidence="4">The sequence shown here is derived from an EMBL/GenBank/DDBJ whole genome shotgun (WGS) entry which is preliminary data.</text>
</comment>
<dbReference type="Pfam" id="PF19289">
    <property type="entry name" value="PmbA_TldD_3rd"/>
    <property type="match status" value="1"/>
</dbReference>
<keyword evidence="5" id="KW-1185">Reference proteome</keyword>
<evidence type="ECO:0000259" key="2">
    <source>
        <dbReference type="Pfam" id="PF19289"/>
    </source>
</evidence>
<gene>
    <name evidence="4" type="ORF">GCM10010405_53220</name>
</gene>
<reference evidence="4 5" key="1">
    <citation type="journal article" date="2019" name="Int. J. Syst. Evol. Microbiol.">
        <title>The Global Catalogue of Microorganisms (GCM) 10K type strain sequencing project: providing services to taxonomists for standard genome sequencing and annotation.</title>
        <authorList>
            <consortium name="The Broad Institute Genomics Platform"/>
            <consortium name="The Broad Institute Genome Sequencing Center for Infectious Disease"/>
            <person name="Wu L."/>
            <person name="Ma J."/>
        </authorList>
    </citation>
    <scope>NUCLEOTIDE SEQUENCE [LARGE SCALE GENOMIC DNA]</scope>
    <source>
        <strain evidence="4 5">JCM 6305</strain>
    </source>
</reference>
<organism evidence="4 5">
    <name type="scientific">Streptomyces macrosporus</name>
    <dbReference type="NCBI Taxonomy" id="44032"/>
    <lineage>
        <taxon>Bacteria</taxon>
        <taxon>Bacillati</taxon>
        <taxon>Actinomycetota</taxon>
        <taxon>Actinomycetes</taxon>
        <taxon>Kitasatosporales</taxon>
        <taxon>Streptomycetaceae</taxon>
        <taxon>Streptomyces</taxon>
    </lineage>
</organism>
<feature type="region of interest" description="Disordered" evidence="1">
    <location>
        <begin position="1"/>
        <end position="20"/>
    </location>
</feature>
<dbReference type="InterPro" id="IPR045569">
    <property type="entry name" value="Metalloprtase-TldD/E_C"/>
</dbReference>
<dbReference type="Proteomes" id="UP001501638">
    <property type="component" value="Unassembled WGS sequence"/>
</dbReference>
<protein>
    <submittedName>
        <fullName evidence="4">Metallopeptidase TldD-related protein</fullName>
    </submittedName>
</protein>
<name>A0ABN3KJ16_9ACTN</name>
<evidence type="ECO:0000313" key="4">
    <source>
        <dbReference type="EMBL" id="GAA2462166.1"/>
    </source>
</evidence>
<feature type="domain" description="Metalloprotease TldD/E central" evidence="3">
    <location>
        <begin position="137"/>
        <end position="231"/>
    </location>
</feature>
<dbReference type="PANTHER" id="PTHR43666">
    <property type="entry name" value="TLDD PROTEIN"/>
    <property type="match status" value="1"/>
</dbReference>
<dbReference type="InterPro" id="IPR036059">
    <property type="entry name" value="TldD/PmbA_sf"/>
</dbReference>
<dbReference type="InterPro" id="IPR035068">
    <property type="entry name" value="TldD/PmbA_N"/>
</dbReference>
<evidence type="ECO:0000313" key="5">
    <source>
        <dbReference type="Proteomes" id="UP001501638"/>
    </source>
</evidence>
<dbReference type="Pfam" id="PF19290">
    <property type="entry name" value="PmbA_TldD_2nd"/>
    <property type="match status" value="1"/>
</dbReference>
<dbReference type="SUPFAM" id="SSF111283">
    <property type="entry name" value="Putative modulator of DNA gyrase, PmbA/TldD"/>
    <property type="match status" value="1"/>
</dbReference>
<dbReference type="InterPro" id="IPR045570">
    <property type="entry name" value="Metalloprtase-TldD/E_cen_dom"/>
</dbReference>
<dbReference type="EMBL" id="BAAASZ010000037">
    <property type="protein sequence ID" value="GAA2462166.1"/>
    <property type="molecule type" value="Genomic_DNA"/>
</dbReference>
<sequence length="481" mass="51052">MTAFSASSASSASSAFSASPAPHEVVERALELSRADGCVVIADEESTANLRWAGNALTTNGVTRGRTLTVVATVDGAEGTASGVVSRSAVTDADIEPLVRAAEEAARNAGPAEDAQPLVEGVPASPDFTEAPAETSSSVFAAFAPALGESFARARAEGRELYGFAHHRMVSTYLGTSTGLRLRHDQPTGTLEINAKSPDRSRSAWAGRATRDFTDVDPQALDAELARRLEWAKRQVELPAGRYETLLPPSAVADLLIYQLWSSVGRDAAEGRTVFSKPGGGTRVGERLSELPLTLRSDPRAPGLEAAPFVIAHSSGDDASVFDNGLPLEATDWLRDGELRHLLTTRHSAGLTGLPVAPGIDNLILEAGGTASLEEMVANAGHDGPALLLTCLWYIREVDPATLLLTGLTRDGVYLVENGEVTGAVNNFRFNESPVDLLSRATEAGRTERTLPREWSDWFTRAAMPPLRVPDFNMSSVSRGV</sequence>